<proteinExistence type="predicted"/>
<dbReference type="Proteomes" id="UP001497516">
    <property type="component" value="Chromosome 4"/>
</dbReference>
<organism evidence="1 2">
    <name type="scientific">Linum trigynum</name>
    <dbReference type="NCBI Taxonomy" id="586398"/>
    <lineage>
        <taxon>Eukaryota</taxon>
        <taxon>Viridiplantae</taxon>
        <taxon>Streptophyta</taxon>
        <taxon>Embryophyta</taxon>
        <taxon>Tracheophyta</taxon>
        <taxon>Spermatophyta</taxon>
        <taxon>Magnoliopsida</taxon>
        <taxon>eudicotyledons</taxon>
        <taxon>Gunneridae</taxon>
        <taxon>Pentapetalae</taxon>
        <taxon>rosids</taxon>
        <taxon>fabids</taxon>
        <taxon>Malpighiales</taxon>
        <taxon>Linaceae</taxon>
        <taxon>Linum</taxon>
    </lineage>
</organism>
<dbReference type="EMBL" id="OZ034817">
    <property type="protein sequence ID" value="CAL1384202.1"/>
    <property type="molecule type" value="Genomic_DNA"/>
</dbReference>
<name>A0AAV2EEN3_9ROSI</name>
<accession>A0AAV2EEN3</accession>
<dbReference type="AlphaFoldDB" id="A0AAV2EEN3"/>
<gene>
    <name evidence="1" type="ORF">LTRI10_LOCUS25428</name>
</gene>
<keyword evidence="2" id="KW-1185">Reference proteome</keyword>
<evidence type="ECO:0000313" key="1">
    <source>
        <dbReference type="EMBL" id="CAL1384202.1"/>
    </source>
</evidence>
<protein>
    <submittedName>
        <fullName evidence="1">Uncharacterized protein</fullName>
    </submittedName>
</protein>
<evidence type="ECO:0000313" key="2">
    <source>
        <dbReference type="Proteomes" id="UP001497516"/>
    </source>
</evidence>
<reference evidence="1 2" key="1">
    <citation type="submission" date="2024-04" db="EMBL/GenBank/DDBJ databases">
        <authorList>
            <person name="Fracassetti M."/>
        </authorList>
    </citation>
    <scope>NUCLEOTIDE SEQUENCE [LARGE SCALE GENOMIC DNA]</scope>
</reference>
<sequence length="151" mass="17355">MATNTSRIVDLENQMVAVQVKLDTHHQDLKDTIVVLAASTKENIDALTASITRLQEKLSIRSLPHADPGHFTDHQHFRHQQRRPSLLDHYLRLEFSYFSGSEPQSESRIMNDPHACTSELRGQKMYTQRPLARLKKGFDHGFIESVDFVEC</sequence>